<gene>
    <name evidence="1" type="ORF">OWV82_015672</name>
</gene>
<dbReference type="Proteomes" id="UP001164539">
    <property type="component" value="Chromosome 8"/>
</dbReference>
<evidence type="ECO:0000313" key="2">
    <source>
        <dbReference type="Proteomes" id="UP001164539"/>
    </source>
</evidence>
<dbReference type="EMBL" id="CM051401">
    <property type="protein sequence ID" value="KAJ4713608.1"/>
    <property type="molecule type" value="Genomic_DNA"/>
</dbReference>
<name>A0ACC1XQH2_MELAZ</name>
<comment type="caution">
    <text evidence="1">The sequence shown here is derived from an EMBL/GenBank/DDBJ whole genome shotgun (WGS) entry which is preliminary data.</text>
</comment>
<accession>A0ACC1XQH2</accession>
<keyword evidence="2" id="KW-1185">Reference proteome</keyword>
<protein>
    <submittedName>
        <fullName evidence="1">Cysteine/Histidine-rich C1 domain family protein</fullName>
    </submittedName>
</protein>
<organism evidence="1 2">
    <name type="scientific">Melia azedarach</name>
    <name type="common">Chinaberry tree</name>
    <dbReference type="NCBI Taxonomy" id="155640"/>
    <lineage>
        <taxon>Eukaryota</taxon>
        <taxon>Viridiplantae</taxon>
        <taxon>Streptophyta</taxon>
        <taxon>Embryophyta</taxon>
        <taxon>Tracheophyta</taxon>
        <taxon>Spermatophyta</taxon>
        <taxon>Magnoliopsida</taxon>
        <taxon>eudicotyledons</taxon>
        <taxon>Gunneridae</taxon>
        <taxon>Pentapetalae</taxon>
        <taxon>rosids</taxon>
        <taxon>malvids</taxon>
        <taxon>Sapindales</taxon>
        <taxon>Meliaceae</taxon>
        <taxon>Melia</taxon>
    </lineage>
</organism>
<sequence>MGRLSYEPYIQHFSHPHLLELTDPQTLTLIPPCSACKLQSSGSWMYTCKTCVNFTLHVSCTQIPQLITHPSHPSHTLSLLPTPIYPGGVFGCDGCGYRGHGFSYHCNSCDFDLHMLCASKPLTIFHQSHSHQLHLTFDSPYHTKGFSCDICRKLGANHWLYHCSSCEFDAHLDCAANVNSTRPISQPQVQQVQIQHYNSFPGANQNQPQFVHSQSTGALPTQNNNYQASAPAAATVTGNPIMDAVVLGFVDGAAQQVGQNLVQSFVTDGGDGGNNCDPSNNNGGDSASIIGIGSSIINGIFGDSGTQS</sequence>
<reference evidence="1 2" key="1">
    <citation type="journal article" date="2023" name="Science">
        <title>Complex scaffold remodeling in plant triterpene biosynthesis.</title>
        <authorList>
            <person name="De La Pena R."/>
            <person name="Hodgson H."/>
            <person name="Liu J.C."/>
            <person name="Stephenson M.J."/>
            <person name="Martin A.C."/>
            <person name="Owen C."/>
            <person name="Harkess A."/>
            <person name="Leebens-Mack J."/>
            <person name="Jimenez L.E."/>
            <person name="Osbourn A."/>
            <person name="Sattely E.S."/>
        </authorList>
    </citation>
    <scope>NUCLEOTIDE SEQUENCE [LARGE SCALE GENOMIC DNA]</scope>
    <source>
        <strain evidence="2">cv. JPN11</strain>
        <tissue evidence="1">Leaf</tissue>
    </source>
</reference>
<evidence type="ECO:0000313" key="1">
    <source>
        <dbReference type="EMBL" id="KAJ4713608.1"/>
    </source>
</evidence>
<proteinExistence type="predicted"/>